<dbReference type="PROSITE" id="PS51257">
    <property type="entry name" value="PROKAR_LIPOPROTEIN"/>
    <property type="match status" value="1"/>
</dbReference>
<comment type="pathway">
    <text evidence="1 7">Cell wall biogenesis; peptidoglycan biosynthesis.</text>
</comment>
<proteinExistence type="inferred from homology"/>
<dbReference type="Pfam" id="PF01471">
    <property type="entry name" value="PG_binding_1"/>
    <property type="match status" value="1"/>
</dbReference>
<dbReference type="Pfam" id="PF20142">
    <property type="entry name" value="Scaffold"/>
    <property type="match status" value="1"/>
</dbReference>
<dbReference type="SUPFAM" id="SSF141523">
    <property type="entry name" value="L,D-transpeptidase catalytic domain-like"/>
    <property type="match status" value="1"/>
</dbReference>
<evidence type="ECO:0000256" key="6">
    <source>
        <dbReference type="ARBA" id="ARBA00023316"/>
    </source>
</evidence>
<dbReference type="PROSITE" id="PS52029">
    <property type="entry name" value="LD_TPASE"/>
    <property type="match status" value="1"/>
</dbReference>
<evidence type="ECO:0000259" key="9">
    <source>
        <dbReference type="PROSITE" id="PS52029"/>
    </source>
</evidence>
<feature type="domain" description="L,D-TPase catalytic" evidence="9">
    <location>
        <begin position="334"/>
        <end position="517"/>
    </location>
</feature>
<gene>
    <name evidence="10" type="ORF">EAH73_19880</name>
</gene>
<dbReference type="SUPFAM" id="SSF47090">
    <property type="entry name" value="PGBD-like"/>
    <property type="match status" value="1"/>
</dbReference>
<evidence type="ECO:0000256" key="5">
    <source>
        <dbReference type="ARBA" id="ARBA00022984"/>
    </source>
</evidence>
<evidence type="ECO:0000256" key="2">
    <source>
        <dbReference type="ARBA" id="ARBA00005992"/>
    </source>
</evidence>
<dbReference type="GO" id="GO:0008360">
    <property type="term" value="P:regulation of cell shape"/>
    <property type="evidence" value="ECO:0007669"/>
    <property type="project" value="UniProtKB-UniRule"/>
</dbReference>
<dbReference type="InterPro" id="IPR045380">
    <property type="entry name" value="LD_TPept_scaffold_dom"/>
</dbReference>
<organism evidence="10 11">
    <name type="scientific">Hymenobacter nivis</name>
    <dbReference type="NCBI Taxonomy" id="1850093"/>
    <lineage>
        <taxon>Bacteria</taxon>
        <taxon>Pseudomonadati</taxon>
        <taxon>Bacteroidota</taxon>
        <taxon>Cytophagia</taxon>
        <taxon>Cytophagales</taxon>
        <taxon>Hymenobacteraceae</taxon>
        <taxon>Hymenobacter</taxon>
    </lineage>
</organism>
<evidence type="ECO:0000256" key="1">
    <source>
        <dbReference type="ARBA" id="ARBA00004752"/>
    </source>
</evidence>
<dbReference type="AlphaFoldDB" id="A0A502GJL8"/>
<keyword evidence="3" id="KW-0808">Transferase</keyword>
<evidence type="ECO:0000256" key="4">
    <source>
        <dbReference type="ARBA" id="ARBA00022960"/>
    </source>
</evidence>
<dbReference type="RefSeq" id="WP_140469204.1">
    <property type="nucleotide sequence ID" value="NZ_RCYZ01000010.1"/>
</dbReference>
<protein>
    <submittedName>
        <fullName evidence="10">Murein L,D-transpeptidase</fullName>
    </submittedName>
</protein>
<comment type="caution">
    <text evidence="10">The sequence shown here is derived from an EMBL/GenBank/DDBJ whole genome shotgun (WGS) entry which is preliminary data.</text>
</comment>
<dbReference type="InterPro" id="IPR038063">
    <property type="entry name" value="Transpep_catalytic_dom"/>
</dbReference>
<reference evidence="10 11" key="1">
    <citation type="journal article" date="2019" name="Environ. Microbiol.">
        <title>Species interactions and distinct microbial communities in high Arctic permafrost affected cryosols are associated with the CH4 and CO2 gas fluxes.</title>
        <authorList>
            <person name="Altshuler I."/>
            <person name="Hamel J."/>
            <person name="Turney S."/>
            <person name="Magnuson E."/>
            <person name="Levesque R."/>
            <person name="Greer C."/>
            <person name="Whyte L.G."/>
        </authorList>
    </citation>
    <scope>NUCLEOTIDE SEQUENCE [LARGE SCALE GENOMIC DNA]</scope>
    <source>
        <strain evidence="10 11">S9.2P</strain>
    </source>
</reference>
<dbReference type="PANTHER" id="PTHR41533:SF2">
    <property type="entry name" value="BLR7131 PROTEIN"/>
    <property type="match status" value="1"/>
</dbReference>
<feature type="active site" description="Proton donor/acceptor" evidence="7">
    <location>
        <position position="469"/>
    </location>
</feature>
<keyword evidence="11" id="KW-1185">Reference proteome</keyword>
<name>A0A502GJL8_9BACT</name>
<keyword evidence="6 7" id="KW-0961">Cell wall biogenesis/degradation</keyword>
<dbReference type="InterPro" id="IPR036365">
    <property type="entry name" value="PGBD-like_sf"/>
</dbReference>
<evidence type="ECO:0000313" key="10">
    <source>
        <dbReference type="EMBL" id="TPG61718.1"/>
    </source>
</evidence>
<accession>A0A502GJL8</accession>
<sequence length="596" mass="66497">MPFARRSFFTYFLVLLLLGSGLGAALLSSCGTDKSGQTADATATAPGAGTSGPQPLLDSAYVARALGGMPQFRGQLPWAYKFYHERAYRLGWFKDHQLVPQATQLLQTIAKASDEGLDPRKYQVKDLAKLFSQLKIAPDAEHRDALEKEIDAALSGTYFVWASDFYRGVANPHDAKNTAWQVKPNKIKLHKALLTYLGDRKSKYGYYEFAPLHPEYNNLKKALAAYRVREAAGGWPVLPAGLALRPGQASPAVPALRQRLLGAPADTAARAAMTYDKALVNAVKSFQNDAGLRPDGVVSGATLRALNVPIGQRIDQVLLNMERWRWLPKKFEPDYLLVNIPEYRLHVVEDGQEAMTMRVIVGKVLTATPIFSDKMEYVVLAPYWNVPFSIIDKELKNKLAANPQYLDRLDMEVVKGYGRKAVVIDPTTIDWANVTQANFKYTVRRRPGPKNDLGNAKFIFPNSNDVYLHDTPHGELFSQVSRNFSHGCVRVEEPMKLAAYLLRDKPEWDEQTILDTVAAHREKYITLTKKLPVYLVYLTAWADAEGHAHFRDDIYGHDKTLARELFLKPAEAAPARVATRPQPAKPAALAAAPRRS</sequence>
<dbReference type="Gene3D" id="2.40.440.10">
    <property type="entry name" value="L,D-transpeptidase catalytic domain-like"/>
    <property type="match status" value="1"/>
</dbReference>
<dbReference type="GO" id="GO:0009252">
    <property type="term" value="P:peptidoglycan biosynthetic process"/>
    <property type="evidence" value="ECO:0007669"/>
    <property type="project" value="UniProtKB-UniPathway"/>
</dbReference>
<dbReference type="Pfam" id="PF03734">
    <property type="entry name" value="YkuD"/>
    <property type="match status" value="1"/>
</dbReference>
<dbReference type="InterPro" id="IPR005490">
    <property type="entry name" value="LD_TPept_cat_dom"/>
</dbReference>
<evidence type="ECO:0000256" key="7">
    <source>
        <dbReference type="PROSITE-ProRule" id="PRU01373"/>
    </source>
</evidence>
<comment type="similarity">
    <text evidence="2">Belongs to the YkuD family.</text>
</comment>
<dbReference type="GO" id="GO:0071555">
    <property type="term" value="P:cell wall organization"/>
    <property type="evidence" value="ECO:0007669"/>
    <property type="project" value="UniProtKB-UniRule"/>
</dbReference>
<dbReference type="Gene3D" id="1.10.101.10">
    <property type="entry name" value="PGBD-like superfamily/PGBD"/>
    <property type="match status" value="1"/>
</dbReference>
<dbReference type="InterPro" id="IPR052905">
    <property type="entry name" value="LD-transpeptidase_YkuD-like"/>
</dbReference>
<evidence type="ECO:0000313" key="11">
    <source>
        <dbReference type="Proteomes" id="UP000317646"/>
    </source>
</evidence>
<keyword evidence="4 7" id="KW-0133">Cell shape</keyword>
<evidence type="ECO:0000256" key="8">
    <source>
        <dbReference type="SAM" id="MobiDB-lite"/>
    </source>
</evidence>
<dbReference type="EMBL" id="RCYZ01000010">
    <property type="protein sequence ID" value="TPG61718.1"/>
    <property type="molecule type" value="Genomic_DNA"/>
</dbReference>
<dbReference type="OrthoDB" id="9778545at2"/>
<evidence type="ECO:0000256" key="3">
    <source>
        <dbReference type="ARBA" id="ARBA00022679"/>
    </source>
</evidence>
<feature type="compositionally biased region" description="Low complexity" evidence="8">
    <location>
        <begin position="581"/>
        <end position="596"/>
    </location>
</feature>
<dbReference type="InterPro" id="IPR036366">
    <property type="entry name" value="PGBDSf"/>
</dbReference>
<dbReference type="CDD" id="cd16913">
    <property type="entry name" value="YkuD_like"/>
    <property type="match status" value="1"/>
</dbReference>
<dbReference type="GO" id="GO:0016740">
    <property type="term" value="F:transferase activity"/>
    <property type="evidence" value="ECO:0007669"/>
    <property type="project" value="UniProtKB-KW"/>
</dbReference>
<feature type="region of interest" description="Disordered" evidence="8">
    <location>
        <begin position="574"/>
        <end position="596"/>
    </location>
</feature>
<dbReference type="InterPro" id="IPR002477">
    <property type="entry name" value="Peptidoglycan-bd-like"/>
</dbReference>
<dbReference type="UniPathway" id="UPA00219"/>
<dbReference type="PANTHER" id="PTHR41533">
    <property type="entry name" value="L,D-TRANSPEPTIDASE HI_1667-RELATED"/>
    <property type="match status" value="1"/>
</dbReference>
<feature type="active site" description="Nucleophile" evidence="7">
    <location>
        <position position="488"/>
    </location>
</feature>
<keyword evidence="5 7" id="KW-0573">Peptidoglycan synthesis</keyword>
<dbReference type="GO" id="GO:0004180">
    <property type="term" value="F:carboxypeptidase activity"/>
    <property type="evidence" value="ECO:0007669"/>
    <property type="project" value="UniProtKB-ARBA"/>
</dbReference>
<dbReference type="Proteomes" id="UP000317646">
    <property type="component" value="Unassembled WGS sequence"/>
</dbReference>